<keyword evidence="1" id="KW-0472">Membrane</keyword>
<evidence type="ECO:0000313" key="3">
    <source>
        <dbReference type="Proteomes" id="UP001500804"/>
    </source>
</evidence>
<reference evidence="3" key="1">
    <citation type="journal article" date="2019" name="Int. J. Syst. Evol. Microbiol.">
        <title>The Global Catalogue of Microorganisms (GCM) 10K type strain sequencing project: providing services to taxonomists for standard genome sequencing and annotation.</title>
        <authorList>
            <consortium name="The Broad Institute Genomics Platform"/>
            <consortium name="The Broad Institute Genome Sequencing Center for Infectious Disease"/>
            <person name="Wu L."/>
            <person name="Ma J."/>
        </authorList>
    </citation>
    <scope>NUCLEOTIDE SEQUENCE [LARGE SCALE GENOMIC DNA]</scope>
    <source>
        <strain evidence="3">JCM 18302</strain>
    </source>
</reference>
<feature type="transmembrane region" description="Helical" evidence="1">
    <location>
        <begin position="24"/>
        <end position="43"/>
    </location>
</feature>
<protein>
    <recommendedName>
        <fullName evidence="4">Restriction endonuclease type IV Mrr domain-containing protein</fullName>
    </recommendedName>
</protein>
<dbReference type="RefSeq" id="WP_345606757.1">
    <property type="nucleotide sequence ID" value="NZ_BAABJO010000014.1"/>
</dbReference>
<accession>A0ABP9NSS8</accession>
<evidence type="ECO:0008006" key="4">
    <source>
        <dbReference type="Google" id="ProtNLM"/>
    </source>
</evidence>
<name>A0ABP9NSS8_9PSEU</name>
<evidence type="ECO:0000313" key="2">
    <source>
        <dbReference type="EMBL" id="GAA5125702.1"/>
    </source>
</evidence>
<organism evidence="2 3">
    <name type="scientific">Pseudonocardia adelaidensis</name>
    <dbReference type="NCBI Taxonomy" id="648754"/>
    <lineage>
        <taxon>Bacteria</taxon>
        <taxon>Bacillati</taxon>
        <taxon>Actinomycetota</taxon>
        <taxon>Actinomycetes</taxon>
        <taxon>Pseudonocardiales</taxon>
        <taxon>Pseudonocardiaceae</taxon>
        <taxon>Pseudonocardia</taxon>
    </lineage>
</organism>
<sequence length="289" mass="31715">MAEESEEARRDDEFDVGLSHWERIAATLLGLAGVGAGGAGVFLSDNQAGTTTILLLGAVFLLMAVQGTPIISASKDKVELARRRLRAATAKELVESARGKIEEEKPEVAAELVVAAESLDPNVRAQEDFRDLRDLLYPFEVERSLKRALSELRKRGAIYGYEVQADFFKSEVDVALGGEPSVSRADRLLRVRRIAGEDLIIPVAIKNISKLVLRPDTLEAATQDMINLGDAGLIVHNALQAFQDASESERRTADLGFSVVRYRDSRDDGRLERALSDVIERASEARRSL</sequence>
<gene>
    <name evidence="2" type="ORF">GCM10023320_40460</name>
</gene>
<keyword evidence="1" id="KW-0812">Transmembrane</keyword>
<evidence type="ECO:0000256" key="1">
    <source>
        <dbReference type="SAM" id="Phobius"/>
    </source>
</evidence>
<keyword evidence="3" id="KW-1185">Reference proteome</keyword>
<keyword evidence="1" id="KW-1133">Transmembrane helix</keyword>
<proteinExistence type="predicted"/>
<feature type="transmembrane region" description="Helical" evidence="1">
    <location>
        <begin position="49"/>
        <end position="74"/>
    </location>
</feature>
<dbReference type="Proteomes" id="UP001500804">
    <property type="component" value="Unassembled WGS sequence"/>
</dbReference>
<dbReference type="EMBL" id="BAABJO010000014">
    <property type="protein sequence ID" value="GAA5125702.1"/>
    <property type="molecule type" value="Genomic_DNA"/>
</dbReference>
<comment type="caution">
    <text evidence="2">The sequence shown here is derived from an EMBL/GenBank/DDBJ whole genome shotgun (WGS) entry which is preliminary data.</text>
</comment>